<accession>C8Z8A1</accession>
<keyword evidence="1" id="KW-1133">Transmembrane helix</keyword>
<evidence type="ECO:0000256" key="1">
    <source>
        <dbReference type="SAM" id="Phobius"/>
    </source>
</evidence>
<dbReference type="AlphaFoldDB" id="C8Z8A1"/>
<evidence type="ECO:0000313" key="3">
    <source>
        <dbReference type="Proteomes" id="UP000000286"/>
    </source>
</evidence>
<proteinExistence type="predicted"/>
<feature type="transmembrane region" description="Helical" evidence="1">
    <location>
        <begin position="6"/>
        <end position="37"/>
    </location>
</feature>
<organism evidence="2 3">
    <name type="scientific">Saccharomyces cerevisiae (strain Lalvin EC1118 / Prise de mousse)</name>
    <name type="common">Baker's yeast</name>
    <dbReference type="NCBI Taxonomy" id="643680"/>
    <lineage>
        <taxon>Eukaryota</taxon>
        <taxon>Fungi</taxon>
        <taxon>Dikarya</taxon>
        <taxon>Ascomycota</taxon>
        <taxon>Saccharomycotina</taxon>
        <taxon>Saccharomycetes</taxon>
        <taxon>Saccharomycetales</taxon>
        <taxon>Saccharomycetaceae</taxon>
        <taxon>Saccharomyces</taxon>
    </lineage>
</organism>
<dbReference type="Proteomes" id="UP000000286">
    <property type="component" value="Chromosome VII"/>
</dbReference>
<keyword evidence="1" id="KW-0472">Membrane</keyword>
<name>C8Z8A1_YEAS8</name>
<dbReference type="EMBL" id="FN393070">
    <property type="protein sequence ID" value="CAY79617.1"/>
    <property type="molecule type" value="Genomic_DNA"/>
</dbReference>
<sequence length="101" mass="11645">MSINALLYVLSLALLIWTGSVVTLLLLLFFCLFLLFFSLHFFCFTREHVHYTLPPKCHSLKFQFDSIPSSSLSLSPFPFLFFPRLRAVAFASPTLSFFFPI</sequence>
<dbReference type="SMR" id="C8Z8A1"/>
<protein>
    <submittedName>
        <fullName evidence="2">EC1118_1G1_1321p</fullName>
    </submittedName>
</protein>
<reference evidence="2 3" key="1">
    <citation type="journal article" date="2009" name="Proc. Natl. Acad. Sci. U.S.A.">
        <title>Eukaryote-to-eukaryote gene transfer events revealed by the genome sequence of the wine yeast Saccharomyces cerevisiae EC1118.</title>
        <authorList>
            <person name="Novo M."/>
            <person name="Bigey F."/>
            <person name="Beyne E."/>
            <person name="Galeote V."/>
            <person name="Gavory F."/>
            <person name="Mallet S."/>
            <person name="Cambot B."/>
            <person name="Legras J.L."/>
            <person name="Wincker P."/>
            <person name="Casaregola S."/>
            <person name="Dequin S."/>
        </authorList>
    </citation>
    <scope>NUCLEOTIDE SEQUENCE [LARGE SCALE GENOMIC DNA]</scope>
    <source>
        <strain evidence="3">Lalvin EC1118 / Prise de mousse</strain>
    </source>
</reference>
<evidence type="ECO:0000313" key="2">
    <source>
        <dbReference type="EMBL" id="CAY79617.1"/>
    </source>
</evidence>
<gene>
    <name evidence="2" type="ORF">EC1118_1G1_1321g</name>
</gene>
<keyword evidence="1" id="KW-0812">Transmembrane</keyword>
<dbReference type="HOGENOM" id="CLU_135799_0_0_1"/>